<feature type="region of interest" description="Disordered" evidence="6">
    <location>
        <begin position="1"/>
        <end position="36"/>
    </location>
</feature>
<evidence type="ECO:0000313" key="10">
    <source>
        <dbReference type="Proteomes" id="UP001152607"/>
    </source>
</evidence>
<feature type="domain" description="Major facilitator superfamily (MFS) profile" evidence="8">
    <location>
        <begin position="51"/>
        <end position="549"/>
    </location>
</feature>
<protein>
    <recommendedName>
        <fullName evidence="8">Major facilitator superfamily (MFS) profile domain-containing protein</fullName>
    </recommendedName>
</protein>
<name>A0A9W4U5F8_9PLEO</name>
<dbReference type="InterPro" id="IPR011701">
    <property type="entry name" value="MFS"/>
</dbReference>
<feature type="transmembrane region" description="Helical" evidence="7">
    <location>
        <begin position="115"/>
        <end position="133"/>
    </location>
</feature>
<feature type="transmembrane region" description="Helical" evidence="7">
    <location>
        <begin position="204"/>
        <end position="224"/>
    </location>
</feature>
<proteinExistence type="predicted"/>
<evidence type="ECO:0000256" key="2">
    <source>
        <dbReference type="ARBA" id="ARBA00022448"/>
    </source>
</evidence>
<dbReference type="PROSITE" id="PS50850">
    <property type="entry name" value="MFS"/>
    <property type="match status" value="1"/>
</dbReference>
<dbReference type="OrthoDB" id="10021397at2759"/>
<evidence type="ECO:0000256" key="5">
    <source>
        <dbReference type="ARBA" id="ARBA00023136"/>
    </source>
</evidence>
<dbReference type="Pfam" id="PF07690">
    <property type="entry name" value="MFS_1"/>
    <property type="match status" value="1"/>
</dbReference>
<dbReference type="AlphaFoldDB" id="A0A9W4U5F8"/>
<evidence type="ECO:0000256" key="6">
    <source>
        <dbReference type="SAM" id="MobiDB-lite"/>
    </source>
</evidence>
<feature type="transmembrane region" description="Helical" evidence="7">
    <location>
        <begin position="286"/>
        <end position="307"/>
    </location>
</feature>
<reference evidence="9" key="1">
    <citation type="submission" date="2023-01" db="EMBL/GenBank/DDBJ databases">
        <authorList>
            <person name="Van Ghelder C."/>
            <person name="Rancurel C."/>
        </authorList>
    </citation>
    <scope>NUCLEOTIDE SEQUENCE</scope>
    <source>
        <strain evidence="9">CNCM I-4278</strain>
    </source>
</reference>
<organism evidence="9 10">
    <name type="scientific">Periconia digitata</name>
    <dbReference type="NCBI Taxonomy" id="1303443"/>
    <lineage>
        <taxon>Eukaryota</taxon>
        <taxon>Fungi</taxon>
        <taxon>Dikarya</taxon>
        <taxon>Ascomycota</taxon>
        <taxon>Pezizomycotina</taxon>
        <taxon>Dothideomycetes</taxon>
        <taxon>Pleosporomycetidae</taxon>
        <taxon>Pleosporales</taxon>
        <taxon>Massarineae</taxon>
        <taxon>Periconiaceae</taxon>
        <taxon>Periconia</taxon>
    </lineage>
</organism>
<feature type="transmembrane region" description="Helical" evidence="7">
    <location>
        <begin position="244"/>
        <end position="266"/>
    </location>
</feature>
<feature type="transmembrane region" description="Helical" evidence="7">
    <location>
        <begin position="361"/>
        <end position="384"/>
    </location>
</feature>
<feature type="compositionally biased region" description="Basic and acidic residues" evidence="6">
    <location>
        <begin position="26"/>
        <end position="36"/>
    </location>
</feature>
<comment type="caution">
    <text evidence="9">The sequence shown here is derived from an EMBL/GenBank/DDBJ whole genome shotgun (WGS) entry which is preliminary data.</text>
</comment>
<keyword evidence="10" id="KW-1185">Reference proteome</keyword>
<feature type="transmembrane region" description="Helical" evidence="7">
    <location>
        <begin position="391"/>
        <end position="409"/>
    </location>
</feature>
<evidence type="ECO:0000256" key="3">
    <source>
        <dbReference type="ARBA" id="ARBA00022692"/>
    </source>
</evidence>
<dbReference type="PANTHER" id="PTHR23501">
    <property type="entry name" value="MAJOR FACILITATOR SUPERFAMILY"/>
    <property type="match status" value="1"/>
</dbReference>
<gene>
    <name evidence="9" type="ORF">PDIGIT_LOCUS2399</name>
</gene>
<feature type="transmembrane region" description="Helical" evidence="7">
    <location>
        <begin position="328"/>
        <end position="349"/>
    </location>
</feature>
<feature type="transmembrane region" description="Helical" evidence="7">
    <location>
        <begin position="177"/>
        <end position="198"/>
    </location>
</feature>
<evidence type="ECO:0000256" key="4">
    <source>
        <dbReference type="ARBA" id="ARBA00022989"/>
    </source>
</evidence>
<keyword evidence="3 7" id="KW-0812">Transmembrane</keyword>
<dbReference type="EMBL" id="CAOQHR010000002">
    <property type="protein sequence ID" value="CAI6289508.1"/>
    <property type="molecule type" value="Genomic_DNA"/>
</dbReference>
<keyword evidence="5 7" id="KW-0472">Membrane</keyword>
<feature type="transmembrane region" description="Helical" evidence="7">
    <location>
        <begin position="48"/>
        <end position="76"/>
    </location>
</feature>
<dbReference type="GO" id="GO:0022857">
    <property type="term" value="F:transmembrane transporter activity"/>
    <property type="evidence" value="ECO:0007669"/>
    <property type="project" value="InterPro"/>
</dbReference>
<dbReference type="PANTHER" id="PTHR23501:SF177">
    <property type="entry name" value="MAJOR FACILITATOR SUPERFAMILY (MFS) PROFILE DOMAIN-CONTAINING PROTEIN-RELATED"/>
    <property type="match status" value="1"/>
</dbReference>
<comment type="subcellular location">
    <subcellularLocation>
        <location evidence="1">Membrane</location>
        <topology evidence="1">Multi-pass membrane protein</topology>
    </subcellularLocation>
</comment>
<dbReference type="InterPro" id="IPR036259">
    <property type="entry name" value="MFS_trans_sf"/>
</dbReference>
<dbReference type="InterPro" id="IPR020846">
    <property type="entry name" value="MFS_dom"/>
</dbReference>
<evidence type="ECO:0000256" key="7">
    <source>
        <dbReference type="SAM" id="Phobius"/>
    </source>
</evidence>
<sequence>MAYTEESTHENHQDMTQNEIGGNATSEKEMAPTKGRLPEPEYVTGFRLAVIIFTLNLTTLIAALDLGIVATAIPAITDDFHKLDDIGWYTSICFTLVGATSAMWGKLFTYLPTPIVYMSSLLVYIIGSIVAAASPNSIAFIWGRAIQGAGCSGTLSGSVIIINFISHPRRRPTLIGVWMGCLMMATVLGPLLGGVFTTEVNWRWCFWINLPIGGLALVMQVLFLRMPKTVKPVPATWRQILRHLDFPGFVLLLSSLICYCLASQWGGISKPWSLCILEYGSDSDGSVVALMVTFGVLTIVFFACQYFQGHYAMIPLEFFKPRTIWSQTVFIFVFNSASFIALTFIPIYFQSIKGTTAIMSGVYQLPYVVFYAVGAMLTGVTIGATGHVAPVELAGSLLLVLGTALIYVMDVDTSKAWFLGAQIPLGLGLGLGNQVPITALQGFAKPEHVGVMTGGAFVCQTISGGYFTTAANSILQNLLLKRLAIIAPNMNPGIVLAAGATEIRRVVSAEELPFVIESYMTGIRGVFALLLAASVLSVAIAAFIPFKKLPSHEIQKKDDGAVIEGAAS</sequence>
<keyword evidence="2" id="KW-0813">Transport</keyword>
<evidence type="ECO:0000256" key="1">
    <source>
        <dbReference type="ARBA" id="ARBA00004141"/>
    </source>
</evidence>
<feature type="compositionally biased region" description="Polar residues" evidence="6">
    <location>
        <begin position="14"/>
        <end position="25"/>
    </location>
</feature>
<feature type="transmembrane region" description="Helical" evidence="7">
    <location>
        <begin position="88"/>
        <end position="108"/>
    </location>
</feature>
<dbReference type="GO" id="GO:0005886">
    <property type="term" value="C:plasma membrane"/>
    <property type="evidence" value="ECO:0007669"/>
    <property type="project" value="TreeGrafter"/>
</dbReference>
<accession>A0A9W4U5F8</accession>
<dbReference type="Proteomes" id="UP001152607">
    <property type="component" value="Unassembled WGS sequence"/>
</dbReference>
<feature type="transmembrane region" description="Helical" evidence="7">
    <location>
        <begin position="145"/>
        <end position="165"/>
    </location>
</feature>
<keyword evidence="4 7" id="KW-1133">Transmembrane helix</keyword>
<dbReference type="Gene3D" id="1.20.1250.20">
    <property type="entry name" value="MFS general substrate transporter like domains"/>
    <property type="match status" value="2"/>
</dbReference>
<feature type="compositionally biased region" description="Basic and acidic residues" evidence="6">
    <location>
        <begin position="1"/>
        <end position="13"/>
    </location>
</feature>
<evidence type="ECO:0000259" key="8">
    <source>
        <dbReference type="PROSITE" id="PS50850"/>
    </source>
</evidence>
<dbReference type="SUPFAM" id="SSF103473">
    <property type="entry name" value="MFS general substrate transporter"/>
    <property type="match status" value="1"/>
</dbReference>
<evidence type="ECO:0000313" key="9">
    <source>
        <dbReference type="EMBL" id="CAI6289508.1"/>
    </source>
</evidence>
<feature type="transmembrane region" description="Helical" evidence="7">
    <location>
        <begin position="526"/>
        <end position="546"/>
    </location>
</feature>